<comment type="similarity">
    <text evidence="1">Belongs to the Skp family.</text>
</comment>
<evidence type="ECO:0000256" key="1">
    <source>
        <dbReference type="ARBA" id="ARBA00009091"/>
    </source>
</evidence>
<name>A0A0A2M2G0_9FLAO</name>
<dbReference type="AlphaFoldDB" id="A0A0A2M2G0"/>
<dbReference type="Gene3D" id="3.30.910.20">
    <property type="entry name" value="Skp domain"/>
    <property type="match status" value="1"/>
</dbReference>
<comment type="caution">
    <text evidence="6">The sequence shown here is derived from an EMBL/GenBank/DDBJ whole genome shotgun (WGS) entry which is preliminary data.</text>
</comment>
<feature type="signal peptide" evidence="5">
    <location>
        <begin position="1"/>
        <end position="24"/>
    </location>
</feature>
<dbReference type="eggNOG" id="COG2825">
    <property type="taxonomic scope" value="Bacteria"/>
</dbReference>
<proteinExistence type="inferred from homology"/>
<dbReference type="PROSITE" id="PS51257">
    <property type="entry name" value="PROKAR_LIPOPROTEIN"/>
    <property type="match status" value="1"/>
</dbReference>
<gene>
    <name evidence="6" type="ORF">Q765_14260</name>
</gene>
<dbReference type="RefSeq" id="WP_020214847.1">
    <property type="nucleotide sequence ID" value="NZ_JRLX01000016.1"/>
</dbReference>
<keyword evidence="2 5" id="KW-0732">Signal</keyword>
<evidence type="ECO:0000256" key="5">
    <source>
        <dbReference type="SAM" id="SignalP"/>
    </source>
</evidence>
<accession>A0A0A2M2G0</accession>
<dbReference type="Pfam" id="PF03938">
    <property type="entry name" value="OmpH"/>
    <property type="match status" value="1"/>
</dbReference>
<dbReference type="PANTHER" id="PTHR35089">
    <property type="entry name" value="CHAPERONE PROTEIN SKP"/>
    <property type="match status" value="1"/>
</dbReference>
<feature type="chain" id="PRO_5002002643" evidence="5">
    <location>
        <begin position="25"/>
        <end position="194"/>
    </location>
</feature>
<keyword evidence="3" id="KW-0175">Coiled coil</keyword>
<evidence type="ECO:0000313" key="6">
    <source>
        <dbReference type="EMBL" id="KGO85786.1"/>
    </source>
</evidence>
<evidence type="ECO:0000256" key="4">
    <source>
        <dbReference type="SAM" id="MobiDB-lite"/>
    </source>
</evidence>
<feature type="coiled-coil region" evidence="3">
    <location>
        <begin position="38"/>
        <end position="80"/>
    </location>
</feature>
<reference evidence="6 7" key="1">
    <citation type="submission" date="2013-09" db="EMBL/GenBank/DDBJ databases">
        <authorList>
            <person name="Zeng Z."/>
            <person name="Chen C."/>
        </authorList>
    </citation>
    <scope>NUCLEOTIDE SEQUENCE [LARGE SCALE GENOMIC DNA]</scope>
    <source>
        <strain evidence="6 7">WB 3.3-2</strain>
    </source>
</reference>
<dbReference type="SUPFAM" id="SSF111384">
    <property type="entry name" value="OmpH-like"/>
    <property type="match status" value="1"/>
</dbReference>
<evidence type="ECO:0000256" key="3">
    <source>
        <dbReference type="SAM" id="Coils"/>
    </source>
</evidence>
<feature type="region of interest" description="Disordered" evidence="4">
    <location>
        <begin position="173"/>
        <end position="194"/>
    </location>
</feature>
<keyword evidence="7" id="KW-1185">Reference proteome</keyword>
<dbReference type="OrthoDB" id="1145062at2"/>
<dbReference type="InterPro" id="IPR024930">
    <property type="entry name" value="Skp_dom_sf"/>
</dbReference>
<dbReference type="InterPro" id="IPR005632">
    <property type="entry name" value="Chaperone_Skp"/>
</dbReference>
<evidence type="ECO:0000256" key="2">
    <source>
        <dbReference type="ARBA" id="ARBA00022729"/>
    </source>
</evidence>
<evidence type="ECO:0000313" key="7">
    <source>
        <dbReference type="Proteomes" id="UP000030152"/>
    </source>
</evidence>
<dbReference type="GO" id="GO:0050821">
    <property type="term" value="P:protein stabilization"/>
    <property type="evidence" value="ECO:0007669"/>
    <property type="project" value="TreeGrafter"/>
</dbReference>
<dbReference type="SMART" id="SM00935">
    <property type="entry name" value="OmpH"/>
    <property type="match status" value="1"/>
</dbReference>
<dbReference type="EMBL" id="JRLX01000016">
    <property type="protein sequence ID" value="KGO85786.1"/>
    <property type="molecule type" value="Genomic_DNA"/>
</dbReference>
<dbReference type="Proteomes" id="UP000030152">
    <property type="component" value="Unassembled WGS sequence"/>
</dbReference>
<dbReference type="GO" id="GO:0051082">
    <property type="term" value="F:unfolded protein binding"/>
    <property type="evidence" value="ECO:0007669"/>
    <property type="project" value="InterPro"/>
</dbReference>
<sequence>MKKSLVVLGLAFALFSCNNSSAPAASGFKTAYVDTQKLMEKSDEIKDLDDKRKVKTEEMGRELDSEVQQLKLDYASAQSEANSKGPQWAQLKAQELQKREQQLGAKQEAMGRQLQEEFGVKRDTLVSQIKKTIKEYGKKKGYDYIYGTGDAASILYAKDSYDVTKDILKELNDKFKGSATKEEPAKDTASEEKK</sequence>
<dbReference type="STRING" id="1121895.GCA_000378485_03672"/>
<protein>
    <submittedName>
        <fullName evidence="6">Membrane protein</fullName>
    </submittedName>
</protein>
<organism evidence="6 7">
    <name type="scientific">Flavobacterium rivuli WB 3.3-2 = DSM 21788</name>
    <dbReference type="NCBI Taxonomy" id="1121895"/>
    <lineage>
        <taxon>Bacteria</taxon>
        <taxon>Pseudomonadati</taxon>
        <taxon>Bacteroidota</taxon>
        <taxon>Flavobacteriia</taxon>
        <taxon>Flavobacteriales</taxon>
        <taxon>Flavobacteriaceae</taxon>
        <taxon>Flavobacterium</taxon>
    </lineage>
</organism>
<dbReference type="GO" id="GO:0005829">
    <property type="term" value="C:cytosol"/>
    <property type="evidence" value="ECO:0007669"/>
    <property type="project" value="TreeGrafter"/>
</dbReference>
<dbReference type="PANTHER" id="PTHR35089:SF1">
    <property type="entry name" value="CHAPERONE PROTEIN SKP"/>
    <property type="match status" value="1"/>
</dbReference>